<dbReference type="InterPro" id="IPR036514">
    <property type="entry name" value="SGNH_hydro_sf"/>
</dbReference>
<accession>A0A6A6D7X6</accession>
<feature type="signal peptide" evidence="1">
    <location>
        <begin position="1"/>
        <end position="22"/>
    </location>
</feature>
<reference evidence="2" key="1">
    <citation type="journal article" date="2020" name="Stud. Mycol.">
        <title>101 Dothideomycetes genomes: a test case for predicting lifestyles and emergence of pathogens.</title>
        <authorList>
            <person name="Haridas S."/>
            <person name="Albert R."/>
            <person name="Binder M."/>
            <person name="Bloem J."/>
            <person name="Labutti K."/>
            <person name="Salamov A."/>
            <person name="Andreopoulos B."/>
            <person name="Baker S."/>
            <person name="Barry K."/>
            <person name="Bills G."/>
            <person name="Bluhm B."/>
            <person name="Cannon C."/>
            <person name="Castanera R."/>
            <person name="Culley D."/>
            <person name="Daum C."/>
            <person name="Ezra D."/>
            <person name="Gonzalez J."/>
            <person name="Henrissat B."/>
            <person name="Kuo A."/>
            <person name="Liang C."/>
            <person name="Lipzen A."/>
            <person name="Lutzoni F."/>
            <person name="Magnuson J."/>
            <person name="Mondo S."/>
            <person name="Nolan M."/>
            <person name="Ohm R."/>
            <person name="Pangilinan J."/>
            <person name="Park H.-J."/>
            <person name="Ramirez L."/>
            <person name="Alfaro M."/>
            <person name="Sun H."/>
            <person name="Tritt A."/>
            <person name="Yoshinaga Y."/>
            <person name="Zwiers L.-H."/>
            <person name="Turgeon B."/>
            <person name="Goodwin S."/>
            <person name="Spatafora J."/>
            <person name="Crous P."/>
            <person name="Grigoriev I."/>
        </authorList>
    </citation>
    <scope>NUCLEOTIDE SEQUENCE</scope>
    <source>
        <strain evidence="2">CBS 207.26</strain>
    </source>
</reference>
<organism evidence="2 3">
    <name type="scientific">Zopfia rhizophila CBS 207.26</name>
    <dbReference type="NCBI Taxonomy" id="1314779"/>
    <lineage>
        <taxon>Eukaryota</taxon>
        <taxon>Fungi</taxon>
        <taxon>Dikarya</taxon>
        <taxon>Ascomycota</taxon>
        <taxon>Pezizomycotina</taxon>
        <taxon>Dothideomycetes</taxon>
        <taxon>Dothideomycetes incertae sedis</taxon>
        <taxon>Zopfiaceae</taxon>
        <taxon>Zopfia</taxon>
    </lineage>
</organism>
<evidence type="ECO:0000313" key="3">
    <source>
        <dbReference type="Proteomes" id="UP000800200"/>
    </source>
</evidence>
<dbReference type="Proteomes" id="UP000800200">
    <property type="component" value="Unassembled WGS sequence"/>
</dbReference>
<dbReference type="AlphaFoldDB" id="A0A6A6D7X6"/>
<protein>
    <submittedName>
        <fullName evidence="2">Carbohydrate esterase family 16 protein</fullName>
    </submittedName>
</protein>
<sequence length="256" mass="28680">MGLLSFLAKVFLALGVVNWAFAVPNVKYLITFGVSYSQTGFDVSGQKPSASNPLVKEYNASLTYSFNFSYGGATIDANLYANGTTQIKYQPTVRSFVEQVQQFSSSIASKDSVTWEIMDSYFSQFEILFKAGAKNFTLLNTTYLLGVIPINKSPRMLSQSKSAQETEAAVIDQFNKLLVDRPVDFIASHKGVTEDLAKYGNKDATCYDSYEKPCLWFNYYHAGTAIHRLIVEAMIGAWKEPFFKVGNQIYRMHKSI</sequence>
<dbReference type="EMBL" id="ML994730">
    <property type="protein sequence ID" value="KAF2175531.1"/>
    <property type="molecule type" value="Genomic_DNA"/>
</dbReference>
<proteinExistence type="predicted"/>
<name>A0A6A6D7X6_9PEZI</name>
<feature type="chain" id="PRO_5025616023" evidence="1">
    <location>
        <begin position="23"/>
        <end position="256"/>
    </location>
</feature>
<keyword evidence="3" id="KW-1185">Reference proteome</keyword>
<gene>
    <name evidence="2" type="ORF">K469DRAFT_724113</name>
</gene>
<dbReference type="OrthoDB" id="1600564at2759"/>
<evidence type="ECO:0000256" key="1">
    <source>
        <dbReference type="SAM" id="SignalP"/>
    </source>
</evidence>
<evidence type="ECO:0000313" key="2">
    <source>
        <dbReference type="EMBL" id="KAF2175531.1"/>
    </source>
</evidence>
<dbReference type="Gene3D" id="3.40.50.1110">
    <property type="entry name" value="SGNH hydrolase"/>
    <property type="match status" value="1"/>
</dbReference>
<keyword evidence="1" id="KW-0732">Signal</keyword>